<dbReference type="EMBL" id="MN740685">
    <property type="protein sequence ID" value="QHU07634.1"/>
    <property type="molecule type" value="Genomic_DNA"/>
</dbReference>
<sequence>MRNYSDRDLLKLFLKQNHNKPRYYSCYYNYGNPCEEYCYNDVKSSVKIVDFKNRSLILPYGKGGKPTRSNSLGKAINPPITFTYVFTGKGGTPDDKDKWFHTRAMEKFRGEKT</sequence>
<evidence type="ECO:0000313" key="1">
    <source>
        <dbReference type="EMBL" id="QHU07634.1"/>
    </source>
</evidence>
<reference evidence="1" key="1">
    <citation type="journal article" date="2020" name="Nature">
        <title>Giant virus diversity and host interactions through global metagenomics.</title>
        <authorList>
            <person name="Schulz F."/>
            <person name="Roux S."/>
            <person name="Paez-Espino D."/>
            <person name="Jungbluth S."/>
            <person name="Walsh D.A."/>
            <person name="Denef V.J."/>
            <person name="McMahon K.D."/>
            <person name="Konstantinidis K.T."/>
            <person name="Eloe-Fadrosh E.A."/>
            <person name="Kyrpides N.C."/>
            <person name="Woyke T."/>
        </authorList>
    </citation>
    <scope>NUCLEOTIDE SEQUENCE</scope>
    <source>
        <strain evidence="1">GVMAG-S-1041349-163</strain>
    </source>
</reference>
<dbReference type="AlphaFoldDB" id="A0A6C0JV88"/>
<protein>
    <submittedName>
        <fullName evidence="1">Uncharacterized protein</fullName>
    </submittedName>
</protein>
<name>A0A6C0JV88_9ZZZZ</name>
<accession>A0A6C0JV88</accession>
<organism evidence="1">
    <name type="scientific">viral metagenome</name>
    <dbReference type="NCBI Taxonomy" id="1070528"/>
    <lineage>
        <taxon>unclassified sequences</taxon>
        <taxon>metagenomes</taxon>
        <taxon>organismal metagenomes</taxon>
    </lineage>
</organism>
<proteinExistence type="predicted"/>